<proteinExistence type="predicted"/>
<organism evidence="5 6">
    <name type="scientific">Pseudomonas gessardii</name>
    <dbReference type="NCBI Taxonomy" id="78544"/>
    <lineage>
        <taxon>Bacteria</taxon>
        <taxon>Pseudomonadati</taxon>
        <taxon>Pseudomonadota</taxon>
        <taxon>Gammaproteobacteria</taxon>
        <taxon>Pseudomonadales</taxon>
        <taxon>Pseudomonadaceae</taxon>
        <taxon>Pseudomonas</taxon>
    </lineage>
</organism>
<dbReference type="PANTHER" id="PTHR43246">
    <property type="entry name" value="PEPTIDYL-PROLYL CIS-TRANS ISOMERASE CYP38, CHLOROPLASTIC"/>
    <property type="match status" value="1"/>
</dbReference>
<dbReference type="EMBL" id="WKED01000091">
    <property type="protein sequence ID" value="MCF5110616.1"/>
    <property type="molecule type" value="Genomic_DNA"/>
</dbReference>
<dbReference type="InterPro" id="IPR044665">
    <property type="entry name" value="E_coli_cyclophilin_A-like"/>
</dbReference>
<dbReference type="Pfam" id="PF00160">
    <property type="entry name" value="Pro_isomerase"/>
    <property type="match status" value="1"/>
</dbReference>
<dbReference type="SUPFAM" id="SSF50891">
    <property type="entry name" value="Cyclophilin-like"/>
    <property type="match status" value="1"/>
</dbReference>
<feature type="domain" description="PPIase cyclophilin-type" evidence="4">
    <location>
        <begin position="1"/>
        <end position="100"/>
    </location>
</feature>
<gene>
    <name evidence="5" type="ORF">GIW56_27835</name>
</gene>
<keyword evidence="3" id="KW-0413">Isomerase</keyword>
<protein>
    <recommendedName>
        <fullName evidence="1">peptidylprolyl isomerase</fullName>
        <ecNumber evidence="1">5.2.1.8</ecNumber>
    </recommendedName>
</protein>
<evidence type="ECO:0000256" key="1">
    <source>
        <dbReference type="ARBA" id="ARBA00013194"/>
    </source>
</evidence>
<evidence type="ECO:0000313" key="5">
    <source>
        <dbReference type="EMBL" id="MCF5110616.1"/>
    </source>
</evidence>
<dbReference type="EC" id="5.2.1.8" evidence="1"/>
<accession>A0ABS9FE61</accession>
<evidence type="ECO:0000313" key="6">
    <source>
        <dbReference type="Proteomes" id="UP000814003"/>
    </source>
</evidence>
<keyword evidence="2" id="KW-0697">Rotamase</keyword>
<dbReference type="PROSITE" id="PS50072">
    <property type="entry name" value="CSA_PPIASE_2"/>
    <property type="match status" value="1"/>
</dbReference>
<dbReference type="Gene3D" id="2.40.100.10">
    <property type="entry name" value="Cyclophilin-like"/>
    <property type="match status" value="1"/>
</dbReference>
<evidence type="ECO:0000256" key="2">
    <source>
        <dbReference type="ARBA" id="ARBA00023110"/>
    </source>
</evidence>
<dbReference type="InterPro" id="IPR002130">
    <property type="entry name" value="Cyclophilin-type_PPIase_dom"/>
</dbReference>
<comment type="caution">
    <text evidence="5">The sequence shown here is derived from an EMBL/GenBank/DDBJ whole genome shotgun (WGS) entry which is preliminary data.</text>
</comment>
<keyword evidence="6" id="KW-1185">Reference proteome</keyword>
<evidence type="ECO:0000256" key="3">
    <source>
        <dbReference type="ARBA" id="ARBA00023235"/>
    </source>
</evidence>
<dbReference type="InterPro" id="IPR029000">
    <property type="entry name" value="Cyclophilin-like_dom_sf"/>
</dbReference>
<reference evidence="5 6" key="1">
    <citation type="submission" date="2019-11" db="EMBL/GenBank/DDBJ databases">
        <title>Epiphytic Pseudomonas syringae from cherry orchards.</title>
        <authorList>
            <person name="Hulin M.T."/>
        </authorList>
    </citation>
    <scope>NUCLEOTIDE SEQUENCE [LARGE SCALE GENOMIC DNA]</scope>
    <source>
        <strain evidence="5 6">PA-6-5B</strain>
    </source>
</reference>
<sequence>MQPPPIKNEANNGLKNDMYTVAMARTQNPDSAAAQFFINFSNNSFLNYSSSTPQGWGYAVFGEVTEGQSVVDEIQKTRTGKKSMYSDVPVTDIIITEAKIIQ</sequence>
<name>A0ABS9FE61_9PSED</name>
<evidence type="ECO:0000259" key="4">
    <source>
        <dbReference type="PROSITE" id="PS50072"/>
    </source>
</evidence>
<dbReference type="Proteomes" id="UP000814003">
    <property type="component" value="Unassembled WGS sequence"/>
</dbReference>